<comment type="catalytic activity">
    <reaction evidence="12">
        <text>a steroid + 2 reduced [adrenodoxin] + O2 + 2 H(+) = an 11beta-hydroxysteroid + 2 oxidized [adrenodoxin] + H2O</text>
        <dbReference type="Rhea" id="RHEA:15629"/>
        <dbReference type="Rhea" id="RHEA-COMP:9998"/>
        <dbReference type="Rhea" id="RHEA-COMP:9999"/>
        <dbReference type="ChEBI" id="CHEBI:15377"/>
        <dbReference type="ChEBI" id="CHEBI:15378"/>
        <dbReference type="ChEBI" id="CHEBI:15379"/>
        <dbReference type="ChEBI" id="CHEBI:33737"/>
        <dbReference type="ChEBI" id="CHEBI:33738"/>
        <dbReference type="ChEBI" id="CHEBI:35341"/>
        <dbReference type="ChEBI" id="CHEBI:35346"/>
        <dbReference type="EC" id="1.14.15.4"/>
    </reaction>
    <physiologicalReaction direction="left-to-right" evidence="12">
        <dbReference type="Rhea" id="RHEA:15630"/>
    </physiologicalReaction>
</comment>
<evidence type="ECO:0000256" key="8">
    <source>
        <dbReference type="ARBA" id="ARBA00023004"/>
    </source>
</evidence>
<proteinExistence type="inferred from homology"/>
<dbReference type="RefSeq" id="XP_060051755.1">
    <property type="nucleotide sequence ID" value="XM_060195772.1"/>
</dbReference>
<keyword evidence="4" id="KW-0349">Heme</keyword>
<accession>A0ABM3XSG2</accession>
<keyword evidence="6" id="KW-0809">Transit peptide</keyword>
<dbReference type="PANTHER" id="PTHR24279:SF1">
    <property type="entry name" value="CYTOCHROME P450 11B2, MITOCHONDRIAL"/>
    <property type="match status" value="1"/>
</dbReference>
<comment type="subcellular location">
    <subcellularLocation>
        <location evidence="2">Mitochondrion inner membrane</location>
        <topology evidence="2">Peripheral membrane protein</topology>
    </subcellularLocation>
</comment>
<keyword evidence="8" id="KW-0408">Iron</keyword>
<evidence type="ECO:0000256" key="5">
    <source>
        <dbReference type="ARBA" id="ARBA00022723"/>
    </source>
</evidence>
<dbReference type="Gene3D" id="1.10.630.10">
    <property type="entry name" value="Cytochrome P450"/>
    <property type="match status" value="1"/>
</dbReference>
<evidence type="ECO:0000256" key="7">
    <source>
        <dbReference type="ARBA" id="ARBA00023002"/>
    </source>
</evidence>
<keyword evidence="11" id="KW-0472">Membrane</keyword>
<dbReference type="Proteomes" id="UP001652624">
    <property type="component" value="Chromosome 8"/>
</dbReference>
<reference evidence="15" key="1">
    <citation type="submission" date="2025-08" db="UniProtKB">
        <authorList>
            <consortium name="RefSeq"/>
        </authorList>
    </citation>
    <scope>IDENTIFICATION</scope>
</reference>
<evidence type="ECO:0000256" key="11">
    <source>
        <dbReference type="ARBA" id="ARBA00023136"/>
    </source>
</evidence>
<keyword evidence="9" id="KW-0503">Monooxygenase</keyword>
<dbReference type="InterPro" id="IPR001128">
    <property type="entry name" value="Cyt_P450"/>
</dbReference>
<dbReference type="InterPro" id="IPR002403">
    <property type="entry name" value="Cyt_P450_E_grp-IV"/>
</dbReference>
<dbReference type="InterPro" id="IPR050479">
    <property type="entry name" value="CYP11_CYP27_families"/>
</dbReference>
<evidence type="ECO:0000256" key="10">
    <source>
        <dbReference type="ARBA" id="ARBA00023128"/>
    </source>
</evidence>
<protein>
    <submittedName>
        <fullName evidence="15">Cytochrome P450 11B1, mitochondrial-like</fullName>
    </submittedName>
</protein>
<evidence type="ECO:0000256" key="12">
    <source>
        <dbReference type="ARBA" id="ARBA00047946"/>
    </source>
</evidence>
<organism evidence="14 15">
    <name type="scientific">Erinaceus europaeus</name>
    <name type="common">Western European hedgehog</name>
    <dbReference type="NCBI Taxonomy" id="9365"/>
    <lineage>
        <taxon>Eukaryota</taxon>
        <taxon>Metazoa</taxon>
        <taxon>Chordata</taxon>
        <taxon>Craniata</taxon>
        <taxon>Vertebrata</taxon>
        <taxon>Euteleostomi</taxon>
        <taxon>Mammalia</taxon>
        <taxon>Eutheria</taxon>
        <taxon>Laurasiatheria</taxon>
        <taxon>Eulipotyphla</taxon>
        <taxon>Erinaceidae</taxon>
        <taxon>Erinaceinae</taxon>
        <taxon>Erinaceus</taxon>
    </lineage>
</organism>
<evidence type="ECO:0000256" key="4">
    <source>
        <dbReference type="ARBA" id="ARBA00022617"/>
    </source>
</evidence>
<dbReference type="GeneID" id="132539841"/>
<evidence type="ECO:0000256" key="3">
    <source>
        <dbReference type="ARBA" id="ARBA00010617"/>
    </source>
</evidence>
<dbReference type="InterPro" id="IPR036396">
    <property type="entry name" value="Cyt_P450_sf"/>
</dbReference>
<evidence type="ECO:0000256" key="1">
    <source>
        <dbReference type="ARBA" id="ARBA00001971"/>
    </source>
</evidence>
<dbReference type="PRINTS" id="PR00385">
    <property type="entry name" value="P450"/>
</dbReference>
<evidence type="ECO:0000256" key="2">
    <source>
        <dbReference type="ARBA" id="ARBA00004637"/>
    </source>
</evidence>
<evidence type="ECO:0000256" key="13">
    <source>
        <dbReference type="ARBA" id="ARBA00047970"/>
    </source>
</evidence>
<evidence type="ECO:0000313" key="14">
    <source>
        <dbReference type="Proteomes" id="UP001652624"/>
    </source>
</evidence>
<dbReference type="SUPFAM" id="SSF48264">
    <property type="entry name" value="Cytochrome P450"/>
    <property type="match status" value="1"/>
</dbReference>
<keyword evidence="14" id="KW-1185">Reference proteome</keyword>
<name>A0ABM3XSG2_ERIEU</name>
<comment type="catalytic activity">
    <reaction evidence="13">
        <text>21-hydroxyprogesterone + 2 reduced [adrenodoxin] + O2 + 2 H(+) = corticosterone + 2 oxidized [adrenodoxin] + H2O</text>
        <dbReference type="Rhea" id="RHEA:46104"/>
        <dbReference type="Rhea" id="RHEA-COMP:9998"/>
        <dbReference type="Rhea" id="RHEA-COMP:9999"/>
        <dbReference type="ChEBI" id="CHEBI:15377"/>
        <dbReference type="ChEBI" id="CHEBI:15378"/>
        <dbReference type="ChEBI" id="CHEBI:15379"/>
        <dbReference type="ChEBI" id="CHEBI:16827"/>
        <dbReference type="ChEBI" id="CHEBI:16973"/>
        <dbReference type="ChEBI" id="CHEBI:33737"/>
        <dbReference type="ChEBI" id="CHEBI:33738"/>
    </reaction>
    <physiologicalReaction direction="left-to-right" evidence="13">
        <dbReference type="Rhea" id="RHEA:46105"/>
    </physiologicalReaction>
</comment>
<comment type="similarity">
    <text evidence="3">Belongs to the cytochrome P450 family.</text>
</comment>
<evidence type="ECO:0000256" key="6">
    <source>
        <dbReference type="ARBA" id="ARBA00022946"/>
    </source>
</evidence>
<gene>
    <name evidence="15" type="primary">LOC132539841</name>
</gene>
<evidence type="ECO:0000256" key="9">
    <source>
        <dbReference type="ARBA" id="ARBA00023033"/>
    </source>
</evidence>
<dbReference type="PRINTS" id="PR00465">
    <property type="entry name" value="EP450IV"/>
</dbReference>
<keyword evidence="7" id="KW-0560">Oxidoreductase</keyword>
<keyword evidence="10" id="KW-0496">Mitochondrion</keyword>
<sequence>MEGKSRKCLEANVVRAGEVRTGLNPAPCLLQSTYSLLMTLFELARNPKVQQALRQEILEYETAISEKPQRIISELPLLQATLKEILRLYPVGVTLDRVLTSDVVLHNYHIPAGTLVMLSLYSLGRSPTTFTRPERYHPQHWLERKEPSSRLFSLMFSFGLCQCVGRHLANTEILLLAETFLLEKIMHMNPKMVFHFMLMPSTFPLLTLKAIKEMVSIVWWLQVTNGENLEEEGTLAKHNLMIK</sequence>
<dbReference type="PANTHER" id="PTHR24279">
    <property type="entry name" value="CYTOCHROME P450"/>
    <property type="match status" value="1"/>
</dbReference>
<evidence type="ECO:0000313" key="15">
    <source>
        <dbReference type="RefSeq" id="XP_060051755.1"/>
    </source>
</evidence>
<keyword evidence="5" id="KW-0479">Metal-binding</keyword>
<dbReference type="Pfam" id="PF00067">
    <property type="entry name" value="p450"/>
    <property type="match status" value="1"/>
</dbReference>
<comment type="cofactor">
    <cofactor evidence="1">
        <name>heme</name>
        <dbReference type="ChEBI" id="CHEBI:30413"/>
    </cofactor>
</comment>